<dbReference type="EMBL" id="AP023326">
    <property type="protein sequence ID" value="BCI66366.1"/>
    <property type="molecule type" value="Genomic_DNA"/>
</dbReference>
<feature type="domain" description="DUF2326" evidence="2">
    <location>
        <begin position="159"/>
        <end position="294"/>
    </location>
</feature>
<sequence>MRTLETEVFTDAPNIERLFEEARVIFPDLVTGRYEEVKRFHERLVTNRQSNLQSEISAAQLRIVNRQPLRAQIEARRRRITQSLRASGPADELLRLRDELAERESELKQFEGRLQEARRLEARIDELEYEVEEAVRALRQDRRERSTIVDTASRTFSEISELLYERPGQLAISATDMGLRFLPQTPSDGSAGVMSMEIFCFDLTLAELAQRRGEGPGFIIHDSHLFEPVDGRQFARALQIAADFSKRTGIQYIALLNSDEIRRAEHESGISFADYVLPTKLSDTPDGGLFGIRFD</sequence>
<dbReference type="Proteomes" id="UP000515220">
    <property type="component" value="Chromosome"/>
</dbReference>
<accession>A0A6S6PHN2</accession>
<evidence type="ECO:0000313" key="3">
    <source>
        <dbReference type="EMBL" id="BCI66366.1"/>
    </source>
</evidence>
<proteinExistence type="predicted"/>
<reference evidence="3 4" key="1">
    <citation type="submission" date="2020-07" db="EMBL/GenBank/DDBJ databases">
        <title>Complete Genome Sequence of an acetic acid bacterium, Acetobacter aceti JCM20276.</title>
        <authorList>
            <person name="Hirose Y."/>
            <person name="Mihara H."/>
        </authorList>
    </citation>
    <scope>NUCLEOTIDE SEQUENCE [LARGE SCALE GENOMIC DNA]</scope>
    <source>
        <strain evidence="3 4">JCM20276</strain>
    </source>
</reference>
<dbReference type="AlphaFoldDB" id="A0A6S6PHN2"/>
<feature type="coiled-coil region" evidence="1">
    <location>
        <begin position="93"/>
        <end position="144"/>
    </location>
</feature>
<organism evidence="3 4">
    <name type="scientific">Acetobacter aceti</name>
    <dbReference type="NCBI Taxonomy" id="435"/>
    <lineage>
        <taxon>Bacteria</taxon>
        <taxon>Pseudomonadati</taxon>
        <taxon>Pseudomonadota</taxon>
        <taxon>Alphaproteobacteria</taxon>
        <taxon>Acetobacterales</taxon>
        <taxon>Acetobacteraceae</taxon>
        <taxon>Acetobacter</taxon>
        <taxon>Acetobacter subgen. Acetobacter</taxon>
    </lineage>
</organism>
<keyword evidence="1" id="KW-0175">Coiled coil</keyword>
<evidence type="ECO:0000313" key="4">
    <source>
        <dbReference type="Proteomes" id="UP000515220"/>
    </source>
</evidence>
<dbReference type="Pfam" id="PF10088">
    <property type="entry name" value="DUF2326"/>
    <property type="match status" value="1"/>
</dbReference>
<name>A0A6S6PHN2_ACEAC</name>
<protein>
    <recommendedName>
        <fullName evidence="2">DUF2326 domain-containing protein</fullName>
    </recommendedName>
</protein>
<dbReference type="RefSeq" id="WP_185230021.1">
    <property type="nucleotide sequence ID" value="NZ_AP023326.1"/>
</dbReference>
<evidence type="ECO:0000259" key="2">
    <source>
        <dbReference type="Pfam" id="PF10088"/>
    </source>
</evidence>
<dbReference type="InterPro" id="IPR018760">
    <property type="entry name" value="DUF2326"/>
</dbReference>
<gene>
    <name evidence="3" type="ORF">AAJCM20276_09900</name>
</gene>
<evidence type="ECO:0000256" key="1">
    <source>
        <dbReference type="SAM" id="Coils"/>
    </source>
</evidence>